<evidence type="ECO:0000313" key="6">
    <source>
        <dbReference type="EMBL" id="GBN70655.1"/>
    </source>
</evidence>
<dbReference type="InterPro" id="IPR002909">
    <property type="entry name" value="IPT_dom"/>
</dbReference>
<dbReference type="Gene3D" id="2.60.40.10">
    <property type="entry name" value="Immunoglobulins"/>
    <property type="match status" value="2"/>
</dbReference>
<dbReference type="InterPro" id="IPR013783">
    <property type="entry name" value="Ig-like_fold"/>
</dbReference>
<feature type="domain" description="IPT/TIG" evidence="5">
    <location>
        <begin position="304"/>
        <end position="389"/>
    </location>
</feature>
<evidence type="ECO:0000259" key="5">
    <source>
        <dbReference type="SMART" id="SM00429"/>
    </source>
</evidence>
<dbReference type="GO" id="GO:0017154">
    <property type="term" value="F:semaphorin receptor activity"/>
    <property type="evidence" value="ECO:0007669"/>
    <property type="project" value="InterPro"/>
</dbReference>
<keyword evidence="3" id="KW-1133">Transmembrane helix</keyword>
<feature type="domain" description="IPT/TIG" evidence="5">
    <location>
        <begin position="167"/>
        <end position="272"/>
    </location>
</feature>
<dbReference type="SMART" id="SM00423">
    <property type="entry name" value="PSI"/>
    <property type="match status" value="1"/>
</dbReference>
<gene>
    <name evidence="6" type="primary">Plxna4_0</name>
    <name evidence="6" type="ORF">AVEN_172199_1</name>
</gene>
<dbReference type="SUPFAM" id="SSF81296">
    <property type="entry name" value="E set domains"/>
    <property type="match status" value="3"/>
</dbReference>
<dbReference type="EMBL" id="BGPR01015802">
    <property type="protein sequence ID" value="GBN70655.1"/>
    <property type="molecule type" value="Genomic_DNA"/>
</dbReference>
<dbReference type="Proteomes" id="UP000499080">
    <property type="component" value="Unassembled WGS sequence"/>
</dbReference>
<dbReference type="PANTHER" id="PTHR22625">
    <property type="entry name" value="PLEXIN"/>
    <property type="match status" value="1"/>
</dbReference>
<evidence type="ECO:0000256" key="3">
    <source>
        <dbReference type="SAM" id="Phobius"/>
    </source>
</evidence>
<sequence length="644" mass="72109">SKDSPSRVYTLKEDLGGASYRIPSHSNSPSNLVLRESGSKPVQQHIARMRFLCQFNIEGRVKQVNAQLIGEIVYCEEMVFSYSTQAPNFTAAFAVIWDVNKTIDNPENIHVLIFRCSGMGQSCGVCLELPEKYKCGWCQDTDNSCQVYEHCNRLPTLWLDRRQTCPNPQILSFTPKSGPWEGGTNITIRGINLGRVFQDIANNIRVIHEGRKVIAECVPHEELYVKTTQIVCHVEKPPNLTTGLISGPMMGYIEVKVLHDYIATSREQYSFVVITLFDVSRFLKHRSRLRVDTKTAPMFVYVYNPRITSIKPSKGPKSGGTALAIWGLHMDAGSRAEAYVGGLSCNVTSRDASKAVCVTSASRECALQTVRIKFDNGLRVFEDYKFLYVEDPFITYVESGSPGRRGVPKGIPSGGIAVSVKGTSLNAAQYPYMYIIVEGEEFNGSCIVESQTEMKCKSPRVPAEKLNFSGDAVPIALEYGFKMDNVAQVQNLSSNPRYSKFMMYPDPIYHPFSEKNGIKYFSNDYLTIDVAVGDHLSFTISKLCYELPSSQDATLTKPVIIGVISGLCILVGIVILLLIAYHRKSTESRRILKNMQEPSKVEGGHRKSRRYSQNHRPGMTQDFNAKGGFRWNSTRQHDMTDYGN</sequence>
<dbReference type="Pfam" id="PF01833">
    <property type="entry name" value="TIG"/>
    <property type="match status" value="2"/>
</dbReference>
<evidence type="ECO:0000259" key="4">
    <source>
        <dbReference type="SMART" id="SM00423"/>
    </source>
</evidence>
<dbReference type="AlphaFoldDB" id="A0A4Y2R786"/>
<dbReference type="InterPro" id="IPR031148">
    <property type="entry name" value="Plexin"/>
</dbReference>
<organism evidence="6 7">
    <name type="scientific">Araneus ventricosus</name>
    <name type="common">Orbweaver spider</name>
    <name type="synonym">Epeira ventricosa</name>
    <dbReference type="NCBI Taxonomy" id="182803"/>
    <lineage>
        <taxon>Eukaryota</taxon>
        <taxon>Metazoa</taxon>
        <taxon>Ecdysozoa</taxon>
        <taxon>Arthropoda</taxon>
        <taxon>Chelicerata</taxon>
        <taxon>Arachnida</taxon>
        <taxon>Araneae</taxon>
        <taxon>Araneomorphae</taxon>
        <taxon>Entelegynae</taxon>
        <taxon>Araneoidea</taxon>
        <taxon>Araneidae</taxon>
        <taxon>Araneus</taxon>
    </lineage>
</organism>
<dbReference type="SMART" id="SM00429">
    <property type="entry name" value="IPT"/>
    <property type="match status" value="3"/>
</dbReference>
<reference evidence="6 7" key="1">
    <citation type="journal article" date="2019" name="Sci. Rep.">
        <title>Orb-weaving spider Araneus ventricosus genome elucidates the spidroin gene catalogue.</title>
        <authorList>
            <person name="Kono N."/>
            <person name="Nakamura H."/>
            <person name="Ohtoshi R."/>
            <person name="Moran D.A.P."/>
            <person name="Shinohara A."/>
            <person name="Yoshida Y."/>
            <person name="Fujiwara M."/>
            <person name="Mori M."/>
            <person name="Tomita M."/>
            <person name="Arakawa K."/>
        </authorList>
    </citation>
    <scope>NUCLEOTIDE SEQUENCE [LARGE SCALE GENOMIC DNA]</scope>
</reference>
<comment type="caution">
    <text evidence="6">The sequence shown here is derived from an EMBL/GenBank/DDBJ whole genome shotgun (WGS) entry which is preliminary data.</text>
</comment>
<dbReference type="InterPro" id="IPR041362">
    <property type="entry name" value="TIG2_plexin"/>
</dbReference>
<dbReference type="InterPro" id="IPR016201">
    <property type="entry name" value="PSI"/>
</dbReference>
<name>A0A4Y2R786_ARAVE</name>
<keyword evidence="3" id="KW-0472">Membrane</keyword>
<feature type="non-terminal residue" evidence="6">
    <location>
        <position position="1"/>
    </location>
</feature>
<dbReference type="PANTHER" id="PTHR22625:SF70">
    <property type="entry name" value="PLEXIN A, ISOFORM A"/>
    <property type="match status" value="1"/>
</dbReference>
<feature type="domain" description="IPT/TIG" evidence="5">
    <location>
        <begin position="391"/>
        <end position="502"/>
    </location>
</feature>
<evidence type="ECO:0000256" key="1">
    <source>
        <dbReference type="ARBA" id="ARBA00023180"/>
    </source>
</evidence>
<dbReference type="GO" id="GO:0002116">
    <property type="term" value="C:semaphorin receptor complex"/>
    <property type="evidence" value="ECO:0007669"/>
    <property type="project" value="TreeGrafter"/>
</dbReference>
<feature type="region of interest" description="Disordered" evidence="2">
    <location>
        <begin position="592"/>
        <end position="644"/>
    </location>
</feature>
<dbReference type="Pfam" id="PF18020">
    <property type="entry name" value="TIG_2"/>
    <property type="match status" value="1"/>
</dbReference>
<evidence type="ECO:0000313" key="7">
    <source>
        <dbReference type="Proteomes" id="UP000499080"/>
    </source>
</evidence>
<keyword evidence="3" id="KW-0812">Transmembrane</keyword>
<proteinExistence type="predicted"/>
<dbReference type="OrthoDB" id="7353484at2759"/>
<feature type="domain" description="PSI" evidence="4">
    <location>
        <begin position="115"/>
        <end position="166"/>
    </location>
</feature>
<keyword evidence="7" id="KW-1185">Reference proteome</keyword>
<protein>
    <submittedName>
        <fullName evidence="6">Plexin-A4</fullName>
    </submittedName>
</protein>
<dbReference type="GO" id="GO:0005886">
    <property type="term" value="C:plasma membrane"/>
    <property type="evidence" value="ECO:0007669"/>
    <property type="project" value="TreeGrafter"/>
</dbReference>
<keyword evidence="1" id="KW-0325">Glycoprotein</keyword>
<feature type="compositionally biased region" description="Basic and acidic residues" evidence="2">
    <location>
        <begin position="635"/>
        <end position="644"/>
    </location>
</feature>
<dbReference type="GO" id="GO:0030334">
    <property type="term" value="P:regulation of cell migration"/>
    <property type="evidence" value="ECO:0007669"/>
    <property type="project" value="TreeGrafter"/>
</dbReference>
<accession>A0A4Y2R786</accession>
<feature type="transmembrane region" description="Helical" evidence="3">
    <location>
        <begin position="559"/>
        <end position="581"/>
    </location>
</feature>
<evidence type="ECO:0000256" key="2">
    <source>
        <dbReference type="SAM" id="MobiDB-lite"/>
    </source>
</evidence>
<dbReference type="InterPro" id="IPR014756">
    <property type="entry name" value="Ig_E-set"/>
</dbReference>